<feature type="transmembrane region" description="Helical" evidence="9">
    <location>
        <begin position="1259"/>
        <end position="1281"/>
    </location>
</feature>
<evidence type="ECO:0000256" key="3">
    <source>
        <dbReference type="ARBA" id="ARBA00022692"/>
    </source>
</evidence>
<keyword evidence="7 9" id="KW-0472">Membrane</keyword>
<keyword evidence="2" id="KW-1003">Cell membrane</keyword>
<dbReference type="KEGG" id="mtab:MTABA_v1c02870"/>
<feature type="transmembrane region" description="Helical" evidence="9">
    <location>
        <begin position="626"/>
        <end position="650"/>
    </location>
</feature>
<feature type="coiled-coil region" evidence="8">
    <location>
        <begin position="738"/>
        <end position="784"/>
    </location>
</feature>
<keyword evidence="6" id="KW-0811">Translocation</keyword>
<dbReference type="RefSeq" id="WP_100679436.1">
    <property type="nucleotide sequence ID" value="NZ_CP024969.1"/>
</dbReference>
<evidence type="ECO:0000313" key="10">
    <source>
        <dbReference type="EMBL" id="ATZ21490.1"/>
    </source>
</evidence>
<dbReference type="SUPFAM" id="SSF82866">
    <property type="entry name" value="Multidrug efflux transporter AcrB transmembrane domain"/>
    <property type="match status" value="1"/>
</dbReference>
<feature type="transmembrane region" description="Helical" evidence="9">
    <location>
        <begin position="525"/>
        <end position="548"/>
    </location>
</feature>
<feature type="transmembrane region" description="Helical" evidence="9">
    <location>
        <begin position="1036"/>
        <end position="1056"/>
    </location>
</feature>
<dbReference type="NCBIfam" id="NF037998">
    <property type="entry name" value="RND_1"/>
    <property type="match status" value="1"/>
</dbReference>
<feature type="transmembrane region" description="Helical" evidence="9">
    <location>
        <begin position="1092"/>
        <end position="1111"/>
    </location>
</feature>
<evidence type="ECO:0000256" key="1">
    <source>
        <dbReference type="ARBA" id="ARBA00022448"/>
    </source>
</evidence>
<dbReference type="PANTHER" id="PTHR30081">
    <property type="entry name" value="PROTEIN-EXPORT MEMBRANE PROTEIN SEC"/>
    <property type="match status" value="1"/>
</dbReference>
<evidence type="ECO:0000256" key="7">
    <source>
        <dbReference type="ARBA" id="ARBA00023136"/>
    </source>
</evidence>
<keyword evidence="4" id="KW-0653">Protein transport</keyword>
<evidence type="ECO:0000256" key="5">
    <source>
        <dbReference type="ARBA" id="ARBA00022989"/>
    </source>
</evidence>
<evidence type="ECO:0000256" key="4">
    <source>
        <dbReference type="ARBA" id="ARBA00022927"/>
    </source>
</evidence>
<feature type="transmembrane region" description="Helical" evidence="9">
    <location>
        <begin position="656"/>
        <end position="679"/>
    </location>
</feature>
<name>A0A2K8P5S3_9MOLU</name>
<dbReference type="GO" id="GO:0015031">
    <property type="term" value="P:protein transport"/>
    <property type="evidence" value="ECO:0007669"/>
    <property type="project" value="UniProtKB-KW"/>
</dbReference>
<evidence type="ECO:0000313" key="11">
    <source>
        <dbReference type="Proteomes" id="UP000232223"/>
    </source>
</evidence>
<feature type="transmembrane region" description="Helical" evidence="9">
    <location>
        <begin position="833"/>
        <end position="855"/>
    </location>
</feature>
<feature type="transmembrane region" description="Helical" evidence="9">
    <location>
        <begin position="1063"/>
        <end position="1086"/>
    </location>
</feature>
<gene>
    <name evidence="10" type="primary">secDF</name>
    <name evidence="10" type="ORF">MTABA_v1c02870</name>
</gene>
<accession>A0A2K8P5S3</accession>
<evidence type="ECO:0000256" key="9">
    <source>
        <dbReference type="SAM" id="Phobius"/>
    </source>
</evidence>
<sequence>MNNKKTSFKKIAQTFCLLLIIFSLIISIVFSSLSIANKTNLNTRYSGGYDALIEVYDEKQNSTSPGSATTPNGDAKLAADSLQKKLSPFSDNTIDVKIVGQHRVSIRATKEQYQNNPKLFINAIEQDGGLMAFTQLNNSYTDVLFDNASVKKITGSENGIYDSNNNITNKLAISQIFGSVKYTPDKSQNNSGQQNSPFLTFEEGSNGSYLKNLTAATTASEGGASTPASLTLISSFETILNNLREYFLQTPNEKDLDKYLENYYTGVIQPVLSFYPNADAKQKAVIDDFFTVSYMTSDGQMPSTSLISGTFNKWWTDSATDEKMLFNTSNNTELIVKELKALFYGGVYGNKTSPKNYSYSFTNNVNKYVIDPNSTTDDFKKAENGKEAGKYSENLTLYAGNSGSQSMRIDDVAKIINDIMLSKVLFAQKSSSSTFSQYLDESIFEKNFIMINDSITQTGVSAASESLSRASFTPSVVYNGATSQLKVKTRSATIAKTIEASISQTTSGFSFKVIKLTEFNPEITLYMLLASIIFLLILAIITMVFLVIAYRLLGIYTLIIAVTSVAVTLFTPTIFGIAIGIEIYTLIFVMVGLVLESCILTIEAFKKHLNKEKRSITESFKLSYRENLGIILDSFILILIPNLIIFWVGTGSLKNFATVATVSTAIILVLVIVVFRLMLYLTVKLEIFKHHPLWLPIDTKDIKSGVAIREKINLSKYEYQLNILTNKDKISSKELLKIKKINDLIENLKTKIENKEKNYQLKLVKKNKEKTIKLNQKIEKLEKSDKKIRWYKKDWIAFLKVNRDVAKVISTNEEVVVVEEAKTKRNQNWIFNINRIIIVLLLVFSVIGAVVAATVGPNYSNLFGKDNTYIVYGEYLYNLPGNNFDNVVLKIEEGQSKEKADQFRAEAEAMAKAANHNDIESGADDKKFVADLSKYTIEYIFSNDLVKTFYSGYKGTTKLNSVVAGTDYGHKDENISDDDLMPYIQIELSNQTNITKTKRLLNGIFTGKTRLGSNYTNASKGILGMYQIPFTAYGQINQIIVAFALLILILIAYILIRYKWTYYVALALALVVVVLITASLVIMFRVPLSTEILVTMVSIVAFTIMSVIFILGKTKTLISIKNKNELRYEFENEANAQAIIKHKVLEAIYNKKAFNKANKKRIKDIRREIVNIKLIKKSKFYVWDAFKAFFKTNKTPEIADLRKQIKVIRKENKTDLKPLRKQIKVVKKAGRKEITMILKDNKFVKSLFVDSLKFGVNRLIYISGFYLIFAIILAITIPSIAGVGITLLIGVFVANIVILTMSLPLLIWLEKRRIVANYGRKEFISQTNVSQEEQIVKDIND</sequence>
<feature type="transmembrane region" description="Helical" evidence="9">
    <location>
        <begin position="583"/>
        <end position="605"/>
    </location>
</feature>
<proteinExistence type="predicted"/>
<organism evidence="10 11">
    <name type="scientific">Mesoplasma tabanidae</name>
    <dbReference type="NCBI Taxonomy" id="219745"/>
    <lineage>
        <taxon>Bacteria</taxon>
        <taxon>Bacillati</taxon>
        <taxon>Mycoplasmatota</taxon>
        <taxon>Mollicutes</taxon>
        <taxon>Entomoplasmatales</taxon>
        <taxon>Entomoplasmataceae</taxon>
        <taxon>Mesoplasma</taxon>
    </lineage>
</organism>
<dbReference type="Gene3D" id="1.20.1640.10">
    <property type="entry name" value="Multidrug efflux transporter AcrB transmembrane domain"/>
    <property type="match status" value="1"/>
</dbReference>
<dbReference type="GO" id="GO:0005886">
    <property type="term" value="C:plasma membrane"/>
    <property type="evidence" value="ECO:0007669"/>
    <property type="project" value="TreeGrafter"/>
</dbReference>
<keyword evidence="8" id="KW-0175">Coiled coil</keyword>
<dbReference type="EMBL" id="CP024969">
    <property type="protein sequence ID" value="ATZ21490.1"/>
    <property type="molecule type" value="Genomic_DNA"/>
</dbReference>
<keyword evidence="5 9" id="KW-1133">Transmembrane helix</keyword>
<keyword evidence="3 9" id="KW-0812">Transmembrane</keyword>
<protein>
    <submittedName>
        <fullName evidence="10">Bifunctional preprotein translocase subunit SecD/SecF</fullName>
    </submittedName>
</protein>
<keyword evidence="11" id="KW-1185">Reference proteome</keyword>
<reference evidence="10 11" key="1">
    <citation type="submission" date="2017-11" db="EMBL/GenBank/DDBJ databases">
        <title>Genome sequence of Mesoplasma tabanidae BARC 857 (ATCC 49584).</title>
        <authorList>
            <person name="Lo W.-S."/>
            <person name="Kuo C.-H."/>
        </authorList>
    </citation>
    <scope>NUCLEOTIDE SEQUENCE [LARGE SCALE GENOMIC DNA]</scope>
    <source>
        <strain evidence="10 11">BARC 857</strain>
    </source>
</reference>
<evidence type="ECO:0000256" key="8">
    <source>
        <dbReference type="SAM" id="Coils"/>
    </source>
</evidence>
<feature type="transmembrane region" description="Helical" evidence="9">
    <location>
        <begin position="555"/>
        <end position="577"/>
    </location>
</feature>
<evidence type="ECO:0000256" key="6">
    <source>
        <dbReference type="ARBA" id="ARBA00023010"/>
    </source>
</evidence>
<feature type="transmembrane region" description="Helical" evidence="9">
    <location>
        <begin position="1287"/>
        <end position="1309"/>
    </location>
</feature>
<dbReference type="Proteomes" id="UP000232223">
    <property type="component" value="Chromosome"/>
</dbReference>
<dbReference type="OrthoDB" id="390234at2"/>
<dbReference type="InterPro" id="IPR022813">
    <property type="entry name" value="SecD/SecF_arch_bac"/>
</dbReference>
<evidence type="ECO:0000256" key="2">
    <source>
        <dbReference type="ARBA" id="ARBA00022475"/>
    </source>
</evidence>
<keyword evidence="1" id="KW-0813">Transport</keyword>